<sequence length="61" mass="7017">MRLTKALIDNQHISLEAYLHLIVPTVITCILCRQLCAKPITDNHWALRDYAAKQLVTLCNR</sequence>
<evidence type="ECO:0000256" key="4">
    <source>
        <dbReference type="ARBA" id="ARBA00023163"/>
    </source>
</evidence>
<reference evidence="7 8" key="1">
    <citation type="submission" date="2018-11" db="EMBL/GenBank/DDBJ databases">
        <authorList>
            <consortium name="Pathogen Informatics"/>
        </authorList>
    </citation>
    <scope>NUCLEOTIDE SEQUENCE [LARGE SCALE GENOMIC DNA]</scope>
</reference>
<evidence type="ECO:0000256" key="1">
    <source>
        <dbReference type="ARBA" id="ARBA00004123"/>
    </source>
</evidence>
<keyword evidence="4" id="KW-0804">Transcription</keyword>
<keyword evidence="5" id="KW-0539">Nucleus</keyword>
<dbReference type="InterPro" id="IPR037796">
    <property type="entry name" value="TAF6"/>
</dbReference>
<dbReference type="GO" id="GO:0046695">
    <property type="term" value="C:SLIK (SAGA-like) complex"/>
    <property type="evidence" value="ECO:0007669"/>
    <property type="project" value="InterPro"/>
</dbReference>
<dbReference type="PANTHER" id="PTHR10221:SF9">
    <property type="entry name" value="TRANSCRIPTION INITIATION FACTOR TFIID SUBUNIT 6"/>
    <property type="match status" value="1"/>
</dbReference>
<evidence type="ECO:0000256" key="2">
    <source>
        <dbReference type="ARBA" id="ARBA00007688"/>
    </source>
</evidence>
<proteinExistence type="inferred from homology"/>
<feature type="domain" description="TAF6 C-terminal HEAT repeat" evidence="6">
    <location>
        <begin position="1"/>
        <end position="61"/>
    </location>
</feature>
<gene>
    <name evidence="7" type="ORF">DILT_LOCUS18101</name>
</gene>
<dbReference type="InterPro" id="IPR011442">
    <property type="entry name" value="TAF6_C"/>
</dbReference>
<organism evidence="7 8">
    <name type="scientific">Dibothriocephalus latus</name>
    <name type="common">Fish tapeworm</name>
    <name type="synonym">Diphyllobothrium latum</name>
    <dbReference type="NCBI Taxonomy" id="60516"/>
    <lineage>
        <taxon>Eukaryota</taxon>
        <taxon>Metazoa</taxon>
        <taxon>Spiralia</taxon>
        <taxon>Lophotrochozoa</taxon>
        <taxon>Platyhelminthes</taxon>
        <taxon>Cestoda</taxon>
        <taxon>Eucestoda</taxon>
        <taxon>Diphyllobothriidea</taxon>
        <taxon>Diphyllobothriidae</taxon>
        <taxon>Dibothriocephalus</taxon>
    </lineage>
</organism>
<accession>A0A3P7R8D0</accession>
<evidence type="ECO:0000256" key="3">
    <source>
        <dbReference type="ARBA" id="ARBA00023015"/>
    </source>
</evidence>
<evidence type="ECO:0000256" key="5">
    <source>
        <dbReference type="ARBA" id="ARBA00023242"/>
    </source>
</evidence>
<name>A0A3P7R8D0_DIBLA</name>
<dbReference type="CDD" id="cd08050">
    <property type="entry name" value="TAF6C"/>
    <property type="match status" value="1"/>
</dbReference>
<dbReference type="Proteomes" id="UP000281553">
    <property type="component" value="Unassembled WGS sequence"/>
</dbReference>
<dbReference type="EMBL" id="UYRU01097382">
    <property type="protein sequence ID" value="VDN40012.1"/>
    <property type="molecule type" value="Genomic_DNA"/>
</dbReference>
<dbReference type="Gene3D" id="1.25.40.770">
    <property type="entry name" value="TAF6, C-terminal HEAT repeat domain"/>
    <property type="match status" value="1"/>
</dbReference>
<comment type="similarity">
    <text evidence="2">Belongs to the TAF6 family.</text>
</comment>
<evidence type="ECO:0000313" key="7">
    <source>
        <dbReference type="EMBL" id="VDN40012.1"/>
    </source>
</evidence>
<keyword evidence="3" id="KW-0805">Transcription regulation</keyword>
<dbReference type="GO" id="GO:0000124">
    <property type="term" value="C:SAGA complex"/>
    <property type="evidence" value="ECO:0007669"/>
    <property type="project" value="InterPro"/>
</dbReference>
<dbReference type="OrthoDB" id="6621890at2759"/>
<keyword evidence="8" id="KW-1185">Reference proteome</keyword>
<dbReference type="Pfam" id="PF07571">
    <property type="entry name" value="TAF6_C"/>
    <property type="match status" value="1"/>
</dbReference>
<evidence type="ECO:0000313" key="8">
    <source>
        <dbReference type="Proteomes" id="UP000281553"/>
    </source>
</evidence>
<dbReference type="PANTHER" id="PTHR10221">
    <property type="entry name" value="TRANSCRIPTION INITIATION FACTOR TFIID SUBUNIT 6"/>
    <property type="match status" value="1"/>
</dbReference>
<evidence type="ECO:0000259" key="6">
    <source>
        <dbReference type="Pfam" id="PF07571"/>
    </source>
</evidence>
<dbReference type="GO" id="GO:0016251">
    <property type="term" value="F:RNA polymerase II general transcription initiation factor activity"/>
    <property type="evidence" value="ECO:0007669"/>
    <property type="project" value="InterPro"/>
</dbReference>
<dbReference type="GO" id="GO:0005669">
    <property type="term" value="C:transcription factor TFIID complex"/>
    <property type="evidence" value="ECO:0007669"/>
    <property type="project" value="InterPro"/>
</dbReference>
<protein>
    <recommendedName>
        <fullName evidence="6">TAF6 C-terminal HEAT repeat domain-containing protein</fullName>
    </recommendedName>
</protein>
<dbReference type="GO" id="GO:0051123">
    <property type="term" value="P:RNA polymerase II preinitiation complex assembly"/>
    <property type="evidence" value="ECO:0007669"/>
    <property type="project" value="TreeGrafter"/>
</dbReference>
<dbReference type="GO" id="GO:0003713">
    <property type="term" value="F:transcription coactivator activity"/>
    <property type="evidence" value="ECO:0007669"/>
    <property type="project" value="TreeGrafter"/>
</dbReference>
<dbReference type="AlphaFoldDB" id="A0A3P7R8D0"/>
<comment type="subcellular location">
    <subcellularLocation>
        <location evidence="1">Nucleus</location>
    </subcellularLocation>
</comment>
<dbReference type="InterPro" id="IPR046344">
    <property type="entry name" value="TAF6_C_sf"/>
</dbReference>